<dbReference type="PANTHER" id="PTHR43459">
    <property type="entry name" value="ENOYL-COA HYDRATASE"/>
    <property type="match status" value="1"/>
</dbReference>
<dbReference type="AlphaFoldDB" id="A0A2A5WQW7"/>
<comment type="similarity">
    <text evidence="1">Belongs to the enoyl-CoA hydratase/isomerase family.</text>
</comment>
<name>A0A2A5WQW7_9GAMM</name>
<dbReference type="SUPFAM" id="SSF52096">
    <property type="entry name" value="ClpP/crotonase"/>
    <property type="match status" value="1"/>
</dbReference>
<comment type="caution">
    <text evidence="2">The sequence shown here is derived from an EMBL/GenBank/DDBJ whole genome shotgun (WGS) entry which is preliminary data.</text>
</comment>
<dbReference type="EC" id="4.2.1.17" evidence="2"/>
<evidence type="ECO:0000256" key="1">
    <source>
        <dbReference type="ARBA" id="ARBA00005254"/>
    </source>
</evidence>
<dbReference type="Pfam" id="PF00378">
    <property type="entry name" value="ECH_1"/>
    <property type="match status" value="1"/>
</dbReference>
<evidence type="ECO:0000313" key="2">
    <source>
        <dbReference type="EMBL" id="PDH38869.1"/>
    </source>
</evidence>
<keyword evidence="2" id="KW-0413">Isomerase</keyword>
<accession>A0A2A5WQW7</accession>
<dbReference type="Gene3D" id="1.10.12.10">
    <property type="entry name" value="Lyase 2-enoyl-coa Hydratase, Chain A, domain 2"/>
    <property type="match status" value="1"/>
</dbReference>
<dbReference type="PANTHER" id="PTHR43459:SF1">
    <property type="entry name" value="EG:BACN32G11.4 PROTEIN"/>
    <property type="match status" value="1"/>
</dbReference>
<proteinExistence type="inferred from homology"/>
<dbReference type="CDD" id="cd06558">
    <property type="entry name" value="crotonase-like"/>
    <property type="match status" value="1"/>
</dbReference>
<dbReference type="Gene3D" id="3.90.226.10">
    <property type="entry name" value="2-enoyl-CoA Hydratase, Chain A, domain 1"/>
    <property type="match status" value="1"/>
</dbReference>
<dbReference type="EMBL" id="NTKD01000033">
    <property type="protein sequence ID" value="PDH38869.1"/>
    <property type="molecule type" value="Genomic_DNA"/>
</dbReference>
<dbReference type="Proteomes" id="UP000219327">
    <property type="component" value="Unassembled WGS sequence"/>
</dbReference>
<reference evidence="2 3" key="1">
    <citation type="submission" date="2017-08" db="EMBL/GenBank/DDBJ databases">
        <title>Fine stratification of microbial communities through a metagenomic profile of the photic zone.</title>
        <authorList>
            <person name="Haro-Moreno J.M."/>
            <person name="Lopez-Perez M."/>
            <person name="De La Torre J."/>
            <person name="Picazo A."/>
            <person name="Camacho A."/>
            <person name="Rodriguez-Valera F."/>
        </authorList>
    </citation>
    <scope>NUCLEOTIDE SEQUENCE [LARGE SCALE GENOMIC DNA]</scope>
    <source>
        <strain evidence="2">MED-G24</strain>
    </source>
</reference>
<dbReference type="NCBIfam" id="NF004635">
    <property type="entry name" value="PRK05981.1"/>
    <property type="match status" value="1"/>
</dbReference>
<evidence type="ECO:0000313" key="3">
    <source>
        <dbReference type="Proteomes" id="UP000219327"/>
    </source>
</evidence>
<keyword evidence="2" id="KW-0456">Lyase</keyword>
<gene>
    <name evidence="2" type="ORF">CNE99_06635</name>
</gene>
<protein>
    <submittedName>
        <fullName evidence="2">2-(1,2-epoxy-1,2-dihydrophenyl)acetyl-CoA isomerase</fullName>
        <ecNumber evidence="2">4.2.1.17</ecNumber>
    </submittedName>
</protein>
<dbReference type="InterPro" id="IPR029045">
    <property type="entry name" value="ClpP/crotonase-like_dom_sf"/>
</dbReference>
<dbReference type="InterPro" id="IPR001753">
    <property type="entry name" value="Enoyl-CoA_hydra/iso"/>
</dbReference>
<dbReference type="InterPro" id="IPR014748">
    <property type="entry name" value="Enoyl-CoA_hydra_C"/>
</dbReference>
<sequence length="263" mass="28361">MSNITLEREGNVAVVILDAPEVLNALSGDMVAELSASVDDVLAGDARAMLLTGAGRAFCAGANLQGRDESPDDGKKKPAATTGSVLETHYYPLLNKLRHMDIPLVTAVNGVAAGVGMSFAIMGDLVVASRSAYFLQAFAKIGLVPDGGASYYLPRIIGWRRAMELSMLAERLPAEQALEWGLINRVVDDENMMTEALALAERLANGPRSLGLIRQAYWDSLDNSFADQLNLEARLQNQAGRTADHREGVKAFLEKRDAQFQGQ</sequence>
<dbReference type="GO" id="GO:0016853">
    <property type="term" value="F:isomerase activity"/>
    <property type="evidence" value="ECO:0007669"/>
    <property type="project" value="UniProtKB-KW"/>
</dbReference>
<dbReference type="GO" id="GO:0004300">
    <property type="term" value="F:enoyl-CoA hydratase activity"/>
    <property type="evidence" value="ECO:0007669"/>
    <property type="project" value="UniProtKB-EC"/>
</dbReference>
<organism evidence="2 3">
    <name type="scientific">OM182 bacterium MED-G24</name>
    <dbReference type="NCBI Taxonomy" id="1986255"/>
    <lineage>
        <taxon>Bacteria</taxon>
        <taxon>Pseudomonadati</taxon>
        <taxon>Pseudomonadota</taxon>
        <taxon>Gammaproteobacteria</taxon>
        <taxon>OMG group</taxon>
        <taxon>OM182 clade</taxon>
    </lineage>
</organism>